<evidence type="ECO:0000313" key="1">
    <source>
        <dbReference type="EMBL" id="BDQ36783.1"/>
    </source>
</evidence>
<reference evidence="1 2" key="1">
    <citation type="submission" date="2022-08" db="EMBL/GenBank/DDBJ databases">
        <title>Genome Sequence of the sulphate-reducing bacterium, Pseudodesulfovibrio sp. SYK.</title>
        <authorList>
            <person name="Kondo R."/>
            <person name="Kataoka T."/>
        </authorList>
    </citation>
    <scope>NUCLEOTIDE SEQUENCE [LARGE SCALE GENOMIC DNA]</scope>
    <source>
        <strain evidence="1 2">SYK</strain>
    </source>
</reference>
<evidence type="ECO:0000313" key="2">
    <source>
        <dbReference type="Proteomes" id="UP001317742"/>
    </source>
</evidence>
<protein>
    <submittedName>
        <fullName evidence="1">Uncharacterized protein</fullName>
    </submittedName>
</protein>
<keyword evidence="2" id="KW-1185">Reference proteome</keyword>
<organism evidence="1 2">
    <name type="scientific">Pseudodesulfovibrio nedwellii</name>
    <dbReference type="NCBI Taxonomy" id="2973072"/>
    <lineage>
        <taxon>Bacteria</taxon>
        <taxon>Pseudomonadati</taxon>
        <taxon>Thermodesulfobacteriota</taxon>
        <taxon>Desulfovibrionia</taxon>
        <taxon>Desulfovibrionales</taxon>
        <taxon>Desulfovibrionaceae</taxon>
    </lineage>
</organism>
<dbReference type="RefSeq" id="WP_281762665.1">
    <property type="nucleotide sequence ID" value="NZ_AP026709.1"/>
</dbReference>
<dbReference type="EMBL" id="AP026709">
    <property type="protein sequence ID" value="BDQ36783.1"/>
    <property type="molecule type" value="Genomic_DNA"/>
</dbReference>
<gene>
    <name evidence="1" type="ORF">SYK_11430</name>
</gene>
<proteinExistence type="predicted"/>
<dbReference type="Proteomes" id="UP001317742">
    <property type="component" value="Chromosome"/>
</dbReference>
<sequence length="125" mass="14803">MSMRFDQDRKRIICRWEEPTKIVMNKKEGLINRSRMITVKVNDNGKLNSKDRRRHADHPMFPIISRFNQMLNNMDCYPQCEWEAEHTCAVCGTNHGVHPHFDTKHQSLIWLCKEHLTDSPKVNDA</sequence>
<accession>A0ABM8AZ18</accession>
<name>A0ABM8AZ18_9BACT</name>